<dbReference type="EMBL" id="JALJOR010000001">
    <property type="protein sequence ID" value="KAK9830061.1"/>
    <property type="molecule type" value="Genomic_DNA"/>
</dbReference>
<name>A0AAW1R9H8_9CHLO</name>
<evidence type="ECO:0000256" key="3">
    <source>
        <dbReference type="ARBA" id="ARBA00012955"/>
    </source>
</evidence>
<evidence type="ECO:0000256" key="6">
    <source>
        <dbReference type="ARBA" id="ARBA00022777"/>
    </source>
</evidence>
<dbReference type="InterPro" id="IPR033690">
    <property type="entry name" value="Adenylat_kinase_CS"/>
</dbReference>
<dbReference type="AlphaFoldDB" id="A0AAW1R9H8"/>
<keyword evidence="9" id="KW-1185">Reference proteome</keyword>
<reference evidence="8 9" key="1">
    <citation type="journal article" date="2024" name="Nat. Commun.">
        <title>Phylogenomics reveals the evolutionary origins of lichenization in chlorophyte algae.</title>
        <authorList>
            <person name="Puginier C."/>
            <person name="Libourel C."/>
            <person name="Otte J."/>
            <person name="Skaloud P."/>
            <person name="Haon M."/>
            <person name="Grisel S."/>
            <person name="Petersen M."/>
            <person name="Berrin J.G."/>
            <person name="Delaux P.M."/>
            <person name="Dal Grande F."/>
            <person name="Keller J."/>
        </authorList>
    </citation>
    <scope>NUCLEOTIDE SEQUENCE [LARGE SCALE GENOMIC DNA]</scope>
    <source>
        <strain evidence="8 9">SAG 2043</strain>
    </source>
</reference>
<evidence type="ECO:0000313" key="8">
    <source>
        <dbReference type="EMBL" id="KAK9830061.1"/>
    </source>
</evidence>
<protein>
    <recommendedName>
        <fullName evidence="3">adenylate kinase</fullName>
        <ecNumber evidence="3">2.7.4.3</ecNumber>
    </recommendedName>
</protein>
<accession>A0AAW1R9H8</accession>
<keyword evidence="4 7" id="KW-0808">Transferase</keyword>
<evidence type="ECO:0000313" key="9">
    <source>
        <dbReference type="Proteomes" id="UP001489004"/>
    </source>
</evidence>
<dbReference type="InterPro" id="IPR006259">
    <property type="entry name" value="Adenyl_kin_sub"/>
</dbReference>
<evidence type="ECO:0000256" key="7">
    <source>
        <dbReference type="RuleBase" id="RU003330"/>
    </source>
</evidence>
<dbReference type="HAMAP" id="MF_00235">
    <property type="entry name" value="Adenylate_kinase_Adk"/>
    <property type="match status" value="1"/>
</dbReference>
<dbReference type="PANTHER" id="PTHR23359">
    <property type="entry name" value="NUCLEOTIDE KINASE"/>
    <property type="match status" value="1"/>
</dbReference>
<dbReference type="NCBIfam" id="TIGR01351">
    <property type="entry name" value="adk"/>
    <property type="match status" value="1"/>
</dbReference>
<dbReference type="PROSITE" id="PS00113">
    <property type="entry name" value="ADENYLATE_KINASE"/>
    <property type="match status" value="1"/>
</dbReference>
<comment type="similarity">
    <text evidence="2 7">Belongs to the adenylate kinase family.</text>
</comment>
<dbReference type="GO" id="GO:0004017">
    <property type="term" value="F:AMP kinase activity"/>
    <property type="evidence" value="ECO:0007669"/>
    <property type="project" value="UniProtKB-EC"/>
</dbReference>
<dbReference type="Pfam" id="PF00406">
    <property type="entry name" value="ADK"/>
    <property type="match status" value="1"/>
</dbReference>
<dbReference type="Gene3D" id="3.40.50.300">
    <property type="entry name" value="P-loop containing nucleotide triphosphate hydrolases"/>
    <property type="match status" value="1"/>
</dbReference>
<dbReference type="PRINTS" id="PR00094">
    <property type="entry name" value="ADENYLTKNASE"/>
</dbReference>
<dbReference type="InterPro" id="IPR000850">
    <property type="entry name" value="Adenylat/UMP-CMP_kin"/>
</dbReference>
<evidence type="ECO:0000256" key="2">
    <source>
        <dbReference type="ARBA" id="ARBA00007220"/>
    </source>
</evidence>
<dbReference type="GO" id="GO:0005524">
    <property type="term" value="F:ATP binding"/>
    <property type="evidence" value="ECO:0007669"/>
    <property type="project" value="InterPro"/>
</dbReference>
<comment type="caution">
    <text evidence="8">The sequence shown here is derived from an EMBL/GenBank/DDBJ whole genome shotgun (WGS) entry which is preliminary data.</text>
</comment>
<dbReference type="SUPFAM" id="SSF52540">
    <property type="entry name" value="P-loop containing nucleoside triphosphate hydrolases"/>
    <property type="match status" value="1"/>
</dbReference>
<comment type="catalytic activity">
    <reaction evidence="1">
        <text>AMP + ATP = 2 ADP</text>
        <dbReference type="Rhea" id="RHEA:12973"/>
        <dbReference type="ChEBI" id="CHEBI:30616"/>
        <dbReference type="ChEBI" id="CHEBI:456215"/>
        <dbReference type="ChEBI" id="CHEBI:456216"/>
        <dbReference type="EC" id="2.7.4.3"/>
    </reaction>
</comment>
<keyword evidence="5" id="KW-0547">Nucleotide-binding</keyword>
<proteinExistence type="inferred from homology"/>
<gene>
    <name evidence="8" type="ORF">WJX72_009495</name>
</gene>
<dbReference type="CDD" id="cd01428">
    <property type="entry name" value="ADK"/>
    <property type="match status" value="1"/>
</dbReference>
<dbReference type="Proteomes" id="UP001489004">
    <property type="component" value="Unassembled WGS sequence"/>
</dbReference>
<evidence type="ECO:0000256" key="4">
    <source>
        <dbReference type="ARBA" id="ARBA00022679"/>
    </source>
</evidence>
<sequence>MRSAAKKLLEAGTPARWLVREAAPKLEPALLRQARQPAAHSRQPAIIFLGPPGVGKGTYSSRVASSLSVPHISAGDLVRMEINQKSEYGMRVAQIVNAGNLLPDSLILELLQNRLAEGAARGEQGVLLDGFPRTRAQAEALTHFTDVQLAVNLSLQDKVLVSKCLGRRICRKCGKNFNVADILLPATAENPEIVLPPLLPPQQCEQYMETRTDDNIDTINRRLQVYHQEAAPVEQFFRDRGVLLDFEITGGIPETLPRLIEALRPHGHLLEDDHSQTGRQGTCSL</sequence>
<keyword evidence="6 7" id="KW-0418">Kinase</keyword>
<dbReference type="InterPro" id="IPR027417">
    <property type="entry name" value="P-loop_NTPase"/>
</dbReference>
<evidence type="ECO:0000256" key="1">
    <source>
        <dbReference type="ARBA" id="ARBA00000582"/>
    </source>
</evidence>
<dbReference type="EC" id="2.7.4.3" evidence="3"/>
<organism evidence="8 9">
    <name type="scientific">[Myrmecia] bisecta</name>
    <dbReference type="NCBI Taxonomy" id="41462"/>
    <lineage>
        <taxon>Eukaryota</taxon>
        <taxon>Viridiplantae</taxon>
        <taxon>Chlorophyta</taxon>
        <taxon>core chlorophytes</taxon>
        <taxon>Trebouxiophyceae</taxon>
        <taxon>Trebouxiales</taxon>
        <taxon>Trebouxiaceae</taxon>
        <taxon>Myrmecia</taxon>
    </lineage>
</organism>
<evidence type="ECO:0000256" key="5">
    <source>
        <dbReference type="ARBA" id="ARBA00022741"/>
    </source>
</evidence>